<dbReference type="AlphaFoldDB" id="Q7UVJ5"/>
<evidence type="ECO:0000313" key="3">
    <source>
        <dbReference type="Proteomes" id="UP000001025"/>
    </source>
</evidence>
<name>Q7UVJ5_RHOBA</name>
<protein>
    <submittedName>
        <fullName evidence="2">Uncharacterized protein</fullName>
    </submittedName>
</protein>
<keyword evidence="3" id="KW-1185">Reference proteome</keyword>
<dbReference type="STRING" id="243090.RB2591"/>
<gene>
    <name evidence="2" type="ordered locus">RB2591</name>
</gene>
<feature type="region of interest" description="Disordered" evidence="1">
    <location>
        <begin position="22"/>
        <end position="45"/>
    </location>
</feature>
<dbReference type="EMBL" id="BX294137">
    <property type="protein sequence ID" value="CAD72729.1"/>
    <property type="molecule type" value="Genomic_DNA"/>
</dbReference>
<proteinExistence type="predicted"/>
<organism evidence="2 3">
    <name type="scientific">Rhodopirellula baltica (strain DSM 10527 / NCIMB 13988 / SH1)</name>
    <dbReference type="NCBI Taxonomy" id="243090"/>
    <lineage>
        <taxon>Bacteria</taxon>
        <taxon>Pseudomonadati</taxon>
        <taxon>Planctomycetota</taxon>
        <taxon>Planctomycetia</taxon>
        <taxon>Pirellulales</taxon>
        <taxon>Pirellulaceae</taxon>
        <taxon>Rhodopirellula</taxon>
    </lineage>
</organism>
<evidence type="ECO:0000256" key="1">
    <source>
        <dbReference type="SAM" id="MobiDB-lite"/>
    </source>
</evidence>
<evidence type="ECO:0000313" key="2">
    <source>
        <dbReference type="EMBL" id="CAD72729.1"/>
    </source>
</evidence>
<reference evidence="2 3" key="1">
    <citation type="journal article" date="2003" name="Proc. Natl. Acad. Sci. U.S.A.">
        <title>Complete genome sequence of the marine planctomycete Pirellula sp. strain 1.</title>
        <authorList>
            <person name="Gloeckner F.O."/>
            <person name="Kube M."/>
            <person name="Bauer M."/>
            <person name="Teeling H."/>
            <person name="Lombardot T."/>
            <person name="Ludwig W."/>
            <person name="Gade D."/>
            <person name="Beck A."/>
            <person name="Borzym K."/>
            <person name="Heitmann K."/>
            <person name="Rabus R."/>
            <person name="Schlesner H."/>
            <person name="Amann R."/>
            <person name="Reinhardt R."/>
        </authorList>
    </citation>
    <scope>NUCLEOTIDE SEQUENCE [LARGE SCALE GENOMIC DNA]</scope>
    <source>
        <strain evidence="3">DSM 10527 / NCIMB 13988 / SH1</strain>
    </source>
</reference>
<dbReference type="HOGENOM" id="CLU_3204492_0_0_0"/>
<dbReference type="InParanoid" id="Q7UVJ5"/>
<dbReference type="Proteomes" id="UP000001025">
    <property type="component" value="Chromosome"/>
</dbReference>
<accession>Q7UVJ5</accession>
<dbReference type="KEGG" id="rba:RB2591"/>
<sequence>MAETCRPARNLATELRNCLVDSSLQRPNPHSAPLSDHRRTSRSIA</sequence>
<dbReference type="EnsemblBacteria" id="CAD72729">
    <property type="protein sequence ID" value="CAD72729"/>
    <property type="gene ID" value="RB2591"/>
</dbReference>